<sequence length="178" mass="20558">MNDKMDLTLILNRLAALEAQQSIRNCINRYMEICDALDATTDLNQLMDLFDPDSIWEGIGKKYAKSFGRYESWQSIYDMFKTYTQKESHFVMNAHFVSSEQIQINQSEALGTWLMLQTSTFRSGLSHLNAAKLTVKFKQQSDATWKIKHFQTENIFSRPVDTWNSTAELPVPPSKLMS</sequence>
<dbReference type="EMBL" id="JABERJ010000047">
    <property type="protein sequence ID" value="NNH27756.1"/>
    <property type="molecule type" value="Genomic_DNA"/>
</dbReference>
<dbReference type="Pfam" id="PF13577">
    <property type="entry name" value="SnoaL_4"/>
    <property type="match status" value="1"/>
</dbReference>
<dbReference type="InterPro" id="IPR032710">
    <property type="entry name" value="NTF2-like_dom_sf"/>
</dbReference>
<name>A0ABX1UYN1_9GAMM</name>
<proteinExistence type="predicted"/>
<evidence type="ECO:0000313" key="2">
    <source>
        <dbReference type="EMBL" id="NNH27756.1"/>
    </source>
</evidence>
<reference evidence="2 3" key="1">
    <citation type="submission" date="2020-04" db="EMBL/GenBank/DDBJ databases">
        <title>Acinetobacter Taxon 24.</title>
        <authorList>
            <person name="Nemec A."/>
            <person name="Radolfova-Krizova L."/>
            <person name="Higgins P.G."/>
            <person name="Spanelova P."/>
        </authorList>
    </citation>
    <scope>NUCLEOTIDE SEQUENCE [LARGE SCALE GENOMIC DNA]</scope>
    <source>
        <strain evidence="2 3">ANC 5084</strain>
    </source>
</reference>
<dbReference type="RefSeq" id="WP_171537184.1">
    <property type="nucleotide sequence ID" value="NZ_JABERJ010000047.1"/>
</dbReference>
<dbReference type="SUPFAM" id="SSF54427">
    <property type="entry name" value="NTF2-like"/>
    <property type="match status" value="1"/>
</dbReference>
<comment type="caution">
    <text evidence="2">The sequence shown here is derived from an EMBL/GenBank/DDBJ whole genome shotgun (WGS) entry which is preliminary data.</text>
</comment>
<feature type="domain" description="SnoaL-like" evidence="1">
    <location>
        <begin position="16"/>
        <end position="150"/>
    </location>
</feature>
<keyword evidence="3" id="KW-1185">Reference proteome</keyword>
<dbReference type="Gene3D" id="3.10.450.50">
    <property type="match status" value="1"/>
</dbReference>
<evidence type="ECO:0000313" key="3">
    <source>
        <dbReference type="Proteomes" id="UP000555322"/>
    </source>
</evidence>
<evidence type="ECO:0000259" key="1">
    <source>
        <dbReference type="Pfam" id="PF13577"/>
    </source>
</evidence>
<organism evidence="2 3">
    <name type="scientific">Acinetobacter terrestris</name>
    <dbReference type="NCBI Taxonomy" id="2529843"/>
    <lineage>
        <taxon>Bacteria</taxon>
        <taxon>Pseudomonadati</taxon>
        <taxon>Pseudomonadota</taxon>
        <taxon>Gammaproteobacteria</taxon>
        <taxon>Moraxellales</taxon>
        <taxon>Moraxellaceae</taxon>
        <taxon>Acinetobacter</taxon>
        <taxon>Acinetobacter Taxon 24</taxon>
    </lineage>
</organism>
<dbReference type="InterPro" id="IPR037401">
    <property type="entry name" value="SnoaL-like"/>
</dbReference>
<protein>
    <submittedName>
        <fullName evidence="2">Nuclear transport factor 2 family protein</fullName>
    </submittedName>
</protein>
<gene>
    <name evidence="2" type="ORF">HLH15_15095</name>
</gene>
<dbReference type="Proteomes" id="UP000555322">
    <property type="component" value="Unassembled WGS sequence"/>
</dbReference>
<accession>A0ABX1UYN1</accession>